<gene>
    <name evidence="1" type="ORF">SDC9_195645</name>
</gene>
<name>A0A645I9N0_9ZZZZ</name>
<comment type="caution">
    <text evidence="1">The sequence shown here is derived from an EMBL/GenBank/DDBJ whole genome shotgun (WGS) entry which is preliminary data.</text>
</comment>
<sequence length="141" mass="17013">MENILVKFDEKNLSKEAVNLLRRIQRRYGNFKLRKYVNWCIIKGIDVKISSEIIIQYINIIHNENLATCNITNELLNHLKSIINKKYINQREENKAYEIMSDIAFIIENSYTNNQDNMKLEIEGFFFNFFKWIKKFLKIIK</sequence>
<organism evidence="1">
    <name type="scientific">bioreactor metagenome</name>
    <dbReference type="NCBI Taxonomy" id="1076179"/>
    <lineage>
        <taxon>unclassified sequences</taxon>
        <taxon>metagenomes</taxon>
        <taxon>ecological metagenomes</taxon>
    </lineage>
</organism>
<accession>A0A645I9N0</accession>
<dbReference type="EMBL" id="VSSQ01110007">
    <property type="protein sequence ID" value="MPN48041.1"/>
    <property type="molecule type" value="Genomic_DNA"/>
</dbReference>
<proteinExistence type="predicted"/>
<evidence type="ECO:0000313" key="1">
    <source>
        <dbReference type="EMBL" id="MPN48041.1"/>
    </source>
</evidence>
<reference evidence="1" key="1">
    <citation type="submission" date="2019-08" db="EMBL/GenBank/DDBJ databases">
        <authorList>
            <person name="Kucharzyk K."/>
            <person name="Murdoch R.W."/>
            <person name="Higgins S."/>
            <person name="Loffler F."/>
        </authorList>
    </citation>
    <scope>NUCLEOTIDE SEQUENCE</scope>
</reference>
<protein>
    <submittedName>
        <fullName evidence="1">Uncharacterized protein</fullName>
    </submittedName>
</protein>
<dbReference type="AlphaFoldDB" id="A0A645I9N0"/>